<dbReference type="AlphaFoldDB" id="A7EC27"/>
<feature type="transmembrane region" description="Helical" evidence="1">
    <location>
        <begin position="6"/>
        <end position="28"/>
    </location>
</feature>
<gene>
    <name evidence="2" type="ORF">SS1G_02865</name>
</gene>
<keyword evidence="3" id="KW-1185">Reference proteome</keyword>
<evidence type="ECO:0000256" key="1">
    <source>
        <dbReference type="SAM" id="Phobius"/>
    </source>
</evidence>
<sequence>MQLSSGSIFAITGACFVLLAAVFLYCTFREPLLKKDSSNLIKFVRQIFKMNRNTKHGLIFLALLLVCGGGIAVFFVVWLKPHSQNQSATKRGVAASQKHDIHIRNSPLSEEATGHSSFENSGFSQLYRYHIRTSSQHRNRHRSFYPEADIGNLSSHSSTVPISTHISTSVRSSPTTAISVAPAIDIYSPLKMVALTTLLAAGGFRSSAISSSNPRSNGSHVLATSTSAEPSITFGSGRKHVRKF</sequence>
<dbReference type="HOGENOM" id="CLU_1138579_0_0_1"/>
<evidence type="ECO:0000313" key="3">
    <source>
        <dbReference type="Proteomes" id="UP000001312"/>
    </source>
</evidence>
<name>A7EC27_SCLS1</name>
<keyword evidence="1" id="KW-1133">Transmembrane helix</keyword>
<proteinExistence type="predicted"/>
<dbReference type="InParanoid" id="A7EC27"/>
<evidence type="ECO:0000313" key="2">
    <source>
        <dbReference type="EMBL" id="EDO00006.1"/>
    </source>
</evidence>
<accession>A7EC27</accession>
<dbReference type="EMBL" id="CH476623">
    <property type="protein sequence ID" value="EDO00006.1"/>
    <property type="molecule type" value="Genomic_DNA"/>
</dbReference>
<dbReference type="GeneID" id="5493083"/>
<reference evidence="3" key="1">
    <citation type="journal article" date="2011" name="PLoS Genet.">
        <title>Genomic analysis of the necrotrophic fungal pathogens Sclerotinia sclerotiorum and Botrytis cinerea.</title>
        <authorList>
            <person name="Amselem J."/>
            <person name="Cuomo C.A."/>
            <person name="van Kan J.A."/>
            <person name="Viaud M."/>
            <person name="Benito E.P."/>
            <person name="Couloux A."/>
            <person name="Coutinho P.M."/>
            <person name="de Vries R.P."/>
            <person name="Dyer P.S."/>
            <person name="Fillinger S."/>
            <person name="Fournier E."/>
            <person name="Gout L."/>
            <person name="Hahn M."/>
            <person name="Kohn L."/>
            <person name="Lapalu N."/>
            <person name="Plummer K.M."/>
            <person name="Pradier J.M."/>
            <person name="Quevillon E."/>
            <person name="Sharon A."/>
            <person name="Simon A."/>
            <person name="ten Have A."/>
            <person name="Tudzynski B."/>
            <person name="Tudzynski P."/>
            <person name="Wincker P."/>
            <person name="Andrew M."/>
            <person name="Anthouard V."/>
            <person name="Beever R.E."/>
            <person name="Beffa R."/>
            <person name="Benoit I."/>
            <person name="Bouzid O."/>
            <person name="Brault B."/>
            <person name="Chen Z."/>
            <person name="Choquer M."/>
            <person name="Collemare J."/>
            <person name="Cotton P."/>
            <person name="Danchin E.G."/>
            <person name="Da Silva C."/>
            <person name="Gautier A."/>
            <person name="Giraud C."/>
            <person name="Giraud T."/>
            <person name="Gonzalez C."/>
            <person name="Grossetete S."/>
            <person name="Guldener U."/>
            <person name="Henrissat B."/>
            <person name="Howlett B.J."/>
            <person name="Kodira C."/>
            <person name="Kretschmer M."/>
            <person name="Lappartient A."/>
            <person name="Leroch M."/>
            <person name="Levis C."/>
            <person name="Mauceli E."/>
            <person name="Neuveglise C."/>
            <person name="Oeser B."/>
            <person name="Pearson M."/>
            <person name="Poulain J."/>
            <person name="Poussereau N."/>
            <person name="Quesneville H."/>
            <person name="Rascle C."/>
            <person name="Schumacher J."/>
            <person name="Segurens B."/>
            <person name="Sexton A."/>
            <person name="Silva E."/>
            <person name="Sirven C."/>
            <person name="Soanes D.M."/>
            <person name="Talbot N.J."/>
            <person name="Templeton M."/>
            <person name="Yandava C."/>
            <person name="Yarden O."/>
            <person name="Zeng Q."/>
            <person name="Rollins J.A."/>
            <person name="Lebrun M.H."/>
            <person name="Dickman M."/>
        </authorList>
    </citation>
    <scope>NUCLEOTIDE SEQUENCE [LARGE SCALE GENOMIC DNA]</scope>
    <source>
        <strain evidence="3">ATCC 18683 / 1980 / Ss-1</strain>
    </source>
</reference>
<feature type="transmembrane region" description="Helical" evidence="1">
    <location>
        <begin position="58"/>
        <end position="79"/>
    </location>
</feature>
<dbReference type="KEGG" id="ssl:SS1G_02865"/>
<keyword evidence="1" id="KW-0472">Membrane</keyword>
<organism evidence="2 3">
    <name type="scientific">Sclerotinia sclerotiorum (strain ATCC 18683 / 1980 / Ss-1)</name>
    <name type="common">White mold</name>
    <name type="synonym">Whetzelinia sclerotiorum</name>
    <dbReference type="NCBI Taxonomy" id="665079"/>
    <lineage>
        <taxon>Eukaryota</taxon>
        <taxon>Fungi</taxon>
        <taxon>Dikarya</taxon>
        <taxon>Ascomycota</taxon>
        <taxon>Pezizomycotina</taxon>
        <taxon>Leotiomycetes</taxon>
        <taxon>Helotiales</taxon>
        <taxon>Sclerotiniaceae</taxon>
        <taxon>Sclerotinia</taxon>
    </lineage>
</organism>
<protein>
    <submittedName>
        <fullName evidence="2">Uncharacterized protein</fullName>
    </submittedName>
</protein>
<keyword evidence="1" id="KW-0812">Transmembrane</keyword>
<dbReference type="RefSeq" id="XP_001596643.1">
    <property type="nucleotide sequence ID" value="XM_001596593.1"/>
</dbReference>
<dbReference type="Proteomes" id="UP000001312">
    <property type="component" value="Unassembled WGS sequence"/>
</dbReference>